<keyword evidence="4" id="KW-0326">Glycosidase</keyword>
<evidence type="ECO:0000256" key="4">
    <source>
        <dbReference type="RuleBase" id="RU361188"/>
    </source>
</evidence>
<dbReference type="Gene3D" id="2.60.40.1180">
    <property type="entry name" value="Golgi alpha-mannosidase II"/>
    <property type="match status" value="1"/>
</dbReference>
<feature type="domain" description="Glycosyl hydrolase family 30 TIM-barrel" evidence="5">
    <location>
        <begin position="52"/>
        <end position="396"/>
    </location>
</feature>
<sequence length="465" mass="51662">MGETAATGGGRAIRWVTTTQDDAWVEQEPVGFGPVTGMPNVFLDPEHPQQRIDGIGGCFNELGWDALALLPDDDREAILADFFAPGAGLNLSLCRMPVGANDFSRDWYSYDEVDGDFALEHFSIDHDRETLVPFIRAAQRHQPELRLWASPWSPPVWMKRNGHYACAQPGPFQNAENGLRPEQVALEGTDTFRLEPPYLDAYARYFGAFIDAYAAEGIAIEMVMPQNEFNSPQVFPSCTWTPPGLAAFVAELGPQMARRGVRVFLGTQERPHDEQVEQVLADPDAGAHIAGVGFQWAGKGSIGPVHHAHPELELYQTEQECGDGRNDWRFCRHAWSLMKHFFGHGVTSYAYWNLALLEGGVSRWGWAQNSLVVVDPDARTARFTHEYHLLKHVAHFLQPDAVRIPTFSWTGHENQLAFQNPDGSIVVVVANEMAEPMTMSFLLAGELFTPTLPADSFSTFVIPAG</sequence>
<dbReference type="EMBL" id="CP115965">
    <property type="protein sequence ID" value="WZW99740.1"/>
    <property type="molecule type" value="Genomic_DNA"/>
</dbReference>
<keyword evidence="8" id="KW-1185">Reference proteome</keyword>
<evidence type="ECO:0000313" key="8">
    <source>
        <dbReference type="Proteomes" id="UP001434337"/>
    </source>
</evidence>
<dbReference type="PRINTS" id="PR00843">
    <property type="entry name" value="GLHYDRLASE30"/>
</dbReference>
<evidence type="ECO:0000256" key="3">
    <source>
        <dbReference type="ARBA" id="ARBA00022801"/>
    </source>
</evidence>
<dbReference type="Pfam" id="PF17189">
    <property type="entry name" value="Glyco_hydro_30C"/>
    <property type="match status" value="1"/>
</dbReference>
<dbReference type="RefSeq" id="WP_342373281.1">
    <property type="nucleotide sequence ID" value="NZ_CP115965.1"/>
</dbReference>
<dbReference type="PANTHER" id="PTHR11069">
    <property type="entry name" value="GLUCOSYLCERAMIDASE"/>
    <property type="match status" value="1"/>
</dbReference>
<keyword evidence="2" id="KW-0732">Signal</keyword>
<proteinExistence type="inferred from homology"/>
<evidence type="ECO:0000259" key="5">
    <source>
        <dbReference type="Pfam" id="PF02055"/>
    </source>
</evidence>
<dbReference type="SUPFAM" id="SSF51445">
    <property type="entry name" value="(Trans)glycosidases"/>
    <property type="match status" value="1"/>
</dbReference>
<evidence type="ECO:0000256" key="1">
    <source>
        <dbReference type="ARBA" id="ARBA00005382"/>
    </source>
</evidence>
<dbReference type="InterPro" id="IPR033453">
    <property type="entry name" value="Glyco_hydro_30_TIM-barrel"/>
</dbReference>
<dbReference type="PANTHER" id="PTHR11069:SF23">
    <property type="entry name" value="LYSOSOMAL ACID GLUCOSYLCERAMIDASE"/>
    <property type="match status" value="1"/>
</dbReference>
<dbReference type="InterPro" id="IPR001139">
    <property type="entry name" value="Glyco_hydro_30"/>
</dbReference>
<keyword evidence="3 4" id="KW-0378">Hydrolase</keyword>
<dbReference type="InterPro" id="IPR017853">
    <property type="entry name" value="GH"/>
</dbReference>
<organism evidence="7 8">
    <name type="scientific">Propioniciclava soli</name>
    <dbReference type="NCBI Taxonomy" id="2775081"/>
    <lineage>
        <taxon>Bacteria</taxon>
        <taxon>Bacillati</taxon>
        <taxon>Actinomycetota</taxon>
        <taxon>Actinomycetes</taxon>
        <taxon>Propionibacteriales</taxon>
        <taxon>Propionibacteriaceae</taxon>
        <taxon>Propioniciclava</taxon>
    </lineage>
</organism>
<reference evidence="7 8" key="1">
    <citation type="journal article" date="2023" name="Environ Microbiome">
        <title>A coral-associated actinobacterium mitigates coral bleaching under heat stress.</title>
        <authorList>
            <person name="Li J."/>
            <person name="Zou Y."/>
            <person name="Li Q."/>
            <person name="Zhang J."/>
            <person name="Bourne D.G."/>
            <person name="Lyu Y."/>
            <person name="Liu C."/>
            <person name="Zhang S."/>
        </authorList>
    </citation>
    <scope>NUCLEOTIDE SEQUENCE [LARGE SCALE GENOMIC DNA]</scope>
    <source>
        <strain evidence="7 8">SCSIO 13291</strain>
    </source>
</reference>
<comment type="similarity">
    <text evidence="1 4">Belongs to the glycosyl hydrolase 30 family.</text>
</comment>
<accession>A0ABZ3CDM6</accession>
<dbReference type="Pfam" id="PF02055">
    <property type="entry name" value="Glyco_hydro_30"/>
    <property type="match status" value="1"/>
</dbReference>
<evidence type="ECO:0000256" key="2">
    <source>
        <dbReference type="ARBA" id="ARBA00022729"/>
    </source>
</evidence>
<dbReference type="InterPro" id="IPR033452">
    <property type="entry name" value="GH30_C"/>
</dbReference>
<protein>
    <submittedName>
        <fullName evidence="7">Glycoside hydrolase family 30 beta sandwich domain-containing protein</fullName>
    </submittedName>
</protein>
<name>A0ABZ3CDM6_9ACTN</name>
<dbReference type="Gene3D" id="3.20.20.80">
    <property type="entry name" value="Glycosidases"/>
    <property type="match status" value="1"/>
</dbReference>
<gene>
    <name evidence="7" type="ORF">PCC79_05970</name>
</gene>
<dbReference type="GO" id="GO:0016787">
    <property type="term" value="F:hydrolase activity"/>
    <property type="evidence" value="ECO:0007669"/>
    <property type="project" value="UniProtKB-KW"/>
</dbReference>
<dbReference type="InterPro" id="IPR013780">
    <property type="entry name" value="Glyco_hydro_b"/>
</dbReference>
<dbReference type="Proteomes" id="UP001434337">
    <property type="component" value="Chromosome"/>
</dbReference>
<feature type="domain" description="Glycosyl hydrolase family 30 beta sandwich" evidence="6">
    <location>
        <begin position="401"/>
        <end position="460"/>
    </location>
</feature>
<evidence type="ECO:0000313" key="7">
    <source>
        <dbReference type="EMBL" id="WZW99740.1"/>
    </source>
</evidence>
<evidence type="ECO:0000259" key="6">
    <source>
        <dbReference type="Pfam" id="PF17189"/>
    </source>
</evidence>